<keyword evidence="1" id="KW-0472">Membrane</keyword>
<feature type="transmembrane region" description="Helical" evidence="1">
    <location>
        <begin position="129"/>
        <end position="153"/>
    </location>
</feature>
<feature type="transmembrane region" description="Helical" evidence="1">
    <location>
        <begin position="12"/>
        <end position="32"/>
    </location>
</feature>
<feature type="transmembrane region" description="Helical" evidence="1">
    <location>
        <begin position="38"/>
        <end position="56"/>
    </location>
</feature>
<proteinExistence type="predicted"/>
<dbReference type="Proteomes" id="UP000479756">
    <property type="component" value="Unassembled WGS sequence"/>
</dbReference>
<dbReference type="AlphaFoldDB" id="A0A7C9TRZ2"/>
<protein>
    <submittedName>
        <fullName evidence="2">Uncharacterized protein</fullName>
    </submittedName>
</protein>
<dbReference type="EMBL" id="JAAGWZ010000004">
    <property type="protein sequence ID" value="NEM92398.1"/>
    <property type="molecule type" value="Genomic_DNA"/>
</dbReference>
<evidence type="ECO:0000256" key="1">
    <source>
        <dbReference type="SAM" id="Phobius"/>
    </source>
</evidence>
<feature type="transmembrane region" description="Helical" evidence="1">
    <location>
        <begin position="68"/>
        <end position="84"/>
    </location>
</feature>
<keyword evidence="1" id="KW-1133">Transmembrane helix</keyword>
<comment type="caution">
    <text evidence="2">The sequence shown here is derived from an EMBL/GenBank/DDBJ whole genome shotgun (WGS) entry which is preliminary data.</text>
</comment>
<sequence>MATNARAARWSAVADGTWVFVVAFTAAFHFYRGAPIDGVLFGGVALLLALDALGAFRRARFGTWHPPIRAITLVAAGAAAVLALTPRHGVADAVALGAAGILVGAAAWPDNPAKPMGRPWGRRLVATATAWSAVFLAIAIWELAMYFLGSFASGGRERFPALSDLLDPLLETTVGRILFVAAWLLGGVALIGREWRVRR</sequence>
<evidence type="ECO:0000313" key="2">
    <source>
        <dbReference type="EMBL" id="NEM92398.1"/>
    </source>
</evidence>
<evidence type="ECO:0000313" key="3">
    <source>
        <dbReference type="Proteomes" id="UP000479756"/>
    </source>
</evidence>
<feature type="transmembrane region" description="Helical" evidence="1">
    <location>
        <begin position="90"/>
        <end position="108"/>
    </location>
</feature>
<keyword evidence="1" id="KW-0812">Transmembrane</keyword>
<keyword evidence="3" id="KW-1185">Reference proteome</keyword>
<organism evidence="2 3">
    <name type="scientific">Galbitalea soli</name>
    <dbReference type="NCBI Taxonomy" id="1268042"/>
    <lineage>
        <taxon>Bacteria</taxon>
        <taxon>Bacillati</taxon>
        <taxon>Actinomycetota</taxon>
        <taxon>Actinomycetes</taxon>
        <taxon>Micrococcales</taxon>
        <taxon>Microbacteriaceae</taxon>
        <taxon>Galbitalea</taxon>
    </lineage>
</organism>
<reference evidence="2 3" key="1">
    <citation type="journal article" date="2014" name="Int. J. Syst. Evol. Microbiol.">
        <title>Description of Galbitalea soli gen. nov., sp. nov., and Frondihabitans sucicola sp. nov.</title>
        <authorList>
            <person name="Kim S.J."/>
            <person name="Lim J.M."/>
            <person name="Ahn J.H."/>
            <person name="Weon H.Y."/>
            <person name="Hamada M."/>
            <person name="Suzuki K."/>
            <person name="Ahn T.Y."/>
            <person name="Kwon S.W."/>
        </authorList>
    </citation>
    <scope>NUCLEOTIDE SEQUENCE [LARGE SCALE GENOMIC DNA]</scope>
    <source>
        <strain evidence="2 3">NBRC 108727</strain>
    </source>
</reference>
<name>A0A7C9TRZ2_9MICO</name>
<gene>
    <name evidence="2" type="ORF">G3T37_13665</name>
</gene>
<dbReference type="RefSeq" id="WP_163474434.1">
    <property type="nucleotide sequence ID" value="NZ_JAAGWZ010000004.1"/>
</dbReference>
<accession>A0A7C9TRZ2</accession>
<feature type="transmembrane region" description="Helical" evidence="1">
    <location>
        <begin position="173"/>
        <end position="192"/>
    </location>
</feature>